<dbReference type="AlphaFoldDB" id="M4SSL2"/>
<dbReference type="Gene3D" id="3.90.150.10">
    <property type="entry name" value="Variant Surface Glycoprotein, subunit A domain 1"/>
    <property type="match status" value="1"/>
</dbReference>
<feature type="non-terminal residue" evidence="1">
    <location>
        <position position="1"/>
    </location>
</feature>
<accession>M4SSL2</accession>
<organism evidence="1">
    <name type="scientific">Trypanosoma brucei</name>
    <dbReference type="NCBI Taxonomy" id="5691"/>
    <lineage>
        <taxon>Eukaryota</taxon>
        <taxon>Discoba</taxon>
        <taxon>Euglenozoa</taxon>
        <taxon>Kinetoplastea</taxon>
        <taxon>Metakinetoplastina</taxon>
        <taxon>Trypanosomatida</taxon>
        <taxon>Trypanosomatidae</taxon>
        <taxon>Trypanosoma</taxon>
    </lineage>
</organism>
<evidence type="ECO:0000313" key="1">
    <source>
        <dbReference type="EMBL" id="AGH59308.1"/>
    </source>
</evidence>
<protein>
    <submittedName>
        <fullName evidence="1">Variant surface glycoprotein 3268</fullName>
    </submittedName>
</protein>
<dbReference type="VEuPathDB" id="TriTrypDB:Tb427_000096000"/>
<dbReference type="EMBL" id="KC611877">
    <property type="protein sequence ID" value="AGH59308.1"/>
    <property type="molecule type" value="Genomic_DNA"/>
</dbReference>
<name>M4SSL2_9TRYP</name>
<reference evidence="1" key="2">
    <citation type="journal article" date="2014" name="Mol. Biochem. Parasitol.">
        <title>Capturing the variant surface glycoprotein repertoire (the VSGnome) of Trypanosoma brucei Lister 427.</title>
        <authorList>
            <person name="Cross G.A."/>
            <person name="Kim H.S."/>
            <person name="Wickstead B."/>
        </authorList>
    </citation>
    <scope>NUCLEOTIDE SEQUENCE</scope>
    <source>
        <strain evidence="1">Lister 427</strain>
    </source>
</reference>
<reference evidence="1" key="1">
    <citation type="submission" date="2013-02" db="EMBL/GenBank/DDBJ databases">
        <authorList>
            <person name="Cross G.A.M."/>
            <person name="Kim H.-S."/>
            <person name="Wickstead B."/>
        </authorList>
    </citation>
    <scope>NUCLEOTIDE SEQUENCE</scope>
    <source>
        <strain evidence="1">Lister 427</strain>
    </source>
</reference>
<dbReference type="SUPFAM" id="SSF58087">
    <property type="entry name" value="Variant surface glycoprotein (N-terminal domain)"/>
    <property type="match status" value="1"/>
</dbReference>
<proteinExistence type="predicted"/>
<sequence>KITTTMTRLNRNGQPAIPAGDFCFKGDTQLLEQKPASITATKIFTEKKRKLQDVYQGPRRSTFAKTYPASQTPIDETKIKGLSKVAAQLARTPAVAAKKYLYVKAAAAAATMAKSAAAAETELTTSTVFKAIRLGTRGYGENANNKLTELPKAESRAIAPSVKTTKRIAEMAEFLRQISRTTKNTQTNFCLGTTAASRTKDTTITDLECPPELLTDFAPIASLDTMVIYSTGFTTLTPGQAKITATHSTKCGLLAGTADTSSAICHENTPTGKYVMQEMLTRKPHKTVGTEDSTVISANGGAADYKFANADNISKKILNSLTDLLTFENTGCGKSAEDVIKTVVASKAAQKLLEAVLITQEP</sequence>